<dbReference type="SUPFAM" id="SSF52540">
    <property type="entry name" value="P-loop containing nucleoside triphosphate hydrolases"/>
    <property type="match status" value="1"/>
</dbReference>
<name>A0A1E5XIZ5_9HYPH</name>
<feature type="region of interest" description="Disordered" evidence="1">
    <location>
        <begin position="139"/>
        <end position="160"/>
    </location>
</feature>
<organism evidence="2 3">
    <name type="scientific">Devosia insulae DS-56</name>
    <dbReference type="NCBI Taxonomy" id="1116389"/>
    <lineage>
        <taxon>Bacteria</taxon>
        <taxon>Pseudomonadati</taxon>
        <taxon>Pseudomonadota</taxon>
        <taxon>Alphaproteobacteria</taxon>
        <taxon>Hyphomicrobiales</taxon>
        <taxon>Devosiaceae</taxon>
        <taxon>Devosia</taxon>
    </lineage>
</organism>
<proteinExistence type="predicted"/>
<dbReference type="Pfam" id="PF13671">
    <property type="entry name" value="AAA_33"/>
    <property type="match status" value="1"/>
</dbReference>
<evidence type="ECO:0000256" key="1">
    <source>
        <dbReference type="SAM" id="MobiDB-lite"/>
    </source>
</evidence>
<dbReference type="AlphaFoldDB" id="A0A1E5XIZ5"/>
<protein>
    <recommendedName>
        <fullName evidence="4">ATP-binding protein</fullName>
    </recommendedName>
</protein>
<dbReference type="EMBL" id="LAJE02000363">
    <property type="protein sequence ID" value="OEO28573.1"/>
    <property type="molecule type" value="Genomic_DNA"/>
</dbReference>
<dbReference type="PRINTS" id="PR01100">
    <property type="entry name" value="SHIKIMTKNASE"/>
</dbReference>
<comment type="caution">
    <text evidence="2">The sequence shown here is derived from an EMBL/GenBank/DDBJ whole genome shotgun (WGS) entry which is preliminary data.</text>
</comment>
<keyword evidence="3" id="KW-1185">Reference proteome</keyword>
<gene>
    <name evidence="2" type="ORF">VW23_003795</name>
</gene>
<sequence>MAGPGGRLIIVCGLPGAGKTTVATALAERHDGVRYSPDDWMDALGINLWDEAKRAGIEQLQWRQAQSLLALGGTAIIEWGTWARSERDALRDGARALGAAVELVHMDAPIDELLERVSKRGRESPPIDRAMLEEASRAFERPTAEELALYDPPAKAPPRD</sequence>
<evidence type="ECO:0000313" key="3">
    <source>
        <dbReference type="Proteomes" id="UP000095463"/>
    </source>
</evidence>
<accession>A0A1E5XIZ5</accession>
<reference evidence="2 3" key="1">
    <citation type="journal article" date="2015" name="Genome Announc.">
        <title>Genome Assemblies of Three Soil-Associated Devosia species: D. insulae, D. limi, and D. soli.</title>
        <authorList>
            <person name="Hassan Y.I."/>
            <person name="Lepp D."/>
            <person name="Zhou T."/>
        </authorList>
    </citation>
    <scope>NUCLEOTIDE SEQUENCE [LARGE SCALE GENOMIC DNA]</scope>
    <source>
        <strain evidence="2 3">DS-56</strain>
    </source>
</reference>
<dbReference type="InterPro" id="IPR027417">
    <property type="entry name" value="P-loop_NTPase"/>
</dbReference>
<evidence type="ECO:0008006" key="4">
    <source>
        <dbReference type="Google" id="ProtNLM"/>
    </source>
</evidence>
<dbReference type="RefSeq" id="WP_069912058.1">
    <property type="nucleotide sequence ID" value="NZ_LAJE02000363.1"/>
</dbReference>
<dbReference type="Proteomes" id="UP000095463">
    <property type="component" value="Unassembled WGS sequence"/>
</dbReference>
<dbReference type="OrthoDB" id="2639622at2"/>
<evidence type="ECO:0000313" key="2">
    <source>
        <dbReference type="EMBL" id="OEO28573.1"/>
    </source>
</evidence>
<dbReference type="Gene3D" id="3.40.50.300">
    <property type="entry name" value="P-loop containing nucleotide triphosphate hydrolases"/>
    <property type="match status" value="1"/>
</dbReference>